<proteinExistence type="predicted"/>
<name>A0ACB8EFA1_9SAUR</name>
<comment type="caution">
    <text evidence="1">The sequence shown here is derived from an EMBL/GenBank/DDBJ whole genome shotgun (WGS) entry which is preliminary data.</text>
</comment>
<protein>
    <submittedName>
        <fullName evidence="1">Uncharacterized protein</fullName>
    </submittedName>
</protein>
<evidence type="ECO:0000313" key="1">
    <source>
        <dbReference type="EMBL" id="KAH7991344.1"/>
    </source>
</evidence>
<sequence length="176" mass="19011">MQVEKDDVEGDCGKVKEDDGEGTTIAAFSSCDQCGCPLGVISVFGFWEEAFSPFFGEGSIQCLHDADVSQEVVLSFPGDKGASPSNAQRWIWDVVKQENGGNASLVDERFNEGRRKLMAREAPGARKGLCVNCQSKIATENGTKSCAGEGCGATWNMEATKGIQPQQEIRNRIIHC</sequence>
<organism evidence="1 2">
    <name type="scientific">Sphaerodactylus townsendi</name>
    <dbReference type="NCBI Taxonomy" id="933632"/>
    <lineage>
        <taxon>Eukaryota</taxon>
        <taxon>Metazoa</taxon>
        <taxon>Chordata</taxon>
        <taxon>Craniata</taxon>
        <taxon>Vertebrata</taxon>
        <taxon>Euteleostomi</taxon>
        <taxon>Lepidosauria</taxon>
        <taxon>Squamata</taxon>
        <taxon>Bifurcata</taxon>
        <taxon>Gekkota</taxon>
        <taxon>Sphaerodactylidae</taxon>
        <taxon>Sphaerodactylus</taxon>
    </lineage>
</organism>
<gene>
    <name evidence="1" type="ORF">K3G42_005024</name>
</gene>
<evidence type="ECO:0000313" key="2">
    <source>
        <dbReference type="Proteomes" id="UP000827872"/>
    </source>
</evidence>
<dbReference type="Proteomes" id="UP000827872">
    <property type="component" value="Linkage Group LG03"/>
</dbReference>
<accession>A0ACB8EFA1</accession>
<reference evidence="1" key="1">
    <citation type="submission" date="2021-08" db="EMBL/GenBank/DDBJ databases">
        <title>The first chromosome-level gecko genome reveals the dynamic sex chromosomes of Neotropical dwarf geckos (Sphaerodactylidae: Sphaerodactylus).</title>
        <authorList>
            <person name="Pinto B.J."/>
            <person name="Keating S.E."/>
            <person name="Gamble T."/>
        </authorList>
    </citation>
    <scope>NUCLEOTIDE SEQUENCE</scope>
    <source>
        <strain evidence="1">TG3544</strain>
    </source>
</reference>
<keyword evidence="2" id="KW-1185">Reference proteome</keyword>
<dbReference type="EMBL" id="CM037616">
    <property type="protein sequence ID" value="KAH7991344.1"/>
    <property type="molecule type" value="Genomic_DNA"/>
</dbReference>